<reference evidence="7" key="1">
    <citation type="journal article" date="2019" name="Int. J. Syst. Evol. Microbiol.">
        <title>The Global Catalogue of Microorganisms (GCM) 10K type strain sequencing project: providing services to taxonomists for standard genome sequencing and annotation.</title>
        <authorList>
            <consortium name="The Broad Institute Genomics Platform"/>
            <consortium name="The Broad Institute Genome Sequencing Center for Infectious Disease"/>
            <person name="Wu L."/>
            <person name="Ma J."/>
        </authorList>
    </citation>
    <scope>NUCLEOTIDE SEQUENCE [LARGE SCALE GENOMIC DNA]</scope>
    <source>
        <strain evidence="7">JCM 17551</strain>
    </source>
</reference>
<dbReference type="InterPro" id="IPR047057">
    <property type="entry name" value="MerR_fam"/>
</dbReference>
<keyword evidence="4" id="KW-0804">Transcription</keyword>
<accession>A0ABP7MQL1</accession>
<dbReference type="EMBL" id="BAABBN010000007">
    <property type="protein sequence ID" value="GAA3928204.1"/>
    <property type="molecule type" value="Genomic_DNA"/>
</dbReference>
<evidence type="ECO:0000313" key="7">
    <source>
        <dbReference type="Proteomes" id="UP001501565"/>
    </source>
</evidence>
<evidence type="ECO:0000256" key="1">
    <source>
        <dbReference type="ARBA" id="ARBA00022491"/>
    </source>
</evidence>
<evidence type="ECO:0000256" key="4">
    <source>
        <dbReference type="ARBA" id="ARBA00023163"/>
    </source>
</evidence>
<name>A0ABP7MQL1_9GAMM</name>
<dbReference type="SUPFAM" id="SSF46955">
    <property type="entry name" value="Putative DNA-binding domain"/>
    <property type="match status" value="1"/>
</dbReference>
<dbReference type="PANTHER" id="PTHR30204">
    <property type="entry name" value="REDOX-CYCLING DRUG-SENSING TRANSCRIPTIONAL ACTIVATOR SOXR"/>
    <property type="match status" value="1"/>
</dbReference>
<dbReference type="InterPro" id="IPR009061">
    <property type="entry name" value="DNA-bd_dom_put_sf"/>
</dbReference>
<feature type="domain" description="HTH merR-type" evidence="5">
    <location>
        <begin position="1"/>
        <end position="68"/>
    </location>
</feature>
<protein>
    <recommendedName>
        <fullName evidence="5">HTH merR-type domain-containing protein</fullName>
    </recommendedName>
</protein>
<gene>
    <name evidence="6" type="ORF">GCM10022277_25900</name>
</gene>
<keyword evidence="2" id="KW-0805">Transcription regulation</keyword>
<dbReference type="Gene3D" id="1.10.1660.10">
    <property type="match status" value="1"/>
</dbReference>
<sequence>MYIGEVADKTGLSIKAIRLYEEKGLIPVPSRVGRYRVYNESYVDILTLIKEAKALGFTLNQLNSMLVYEQGQVNWQKVQGYLMEHKNRLLEQQAILAAQLSQIDACIQGIDSCPELT</sequence>
<dbReference type="PROSITE" id="PS50937">
    <property type="entry name" value="HTH_MERR_2"/>
    <property type="match status" value="1"/>
</dbReference>
<dbReference type="RefSeq" id="WP_344798958.1">
    <property type="nucleotide sequence ID" value="NZ_BAABBN010000007.1"/>
</dbReference>
<proteinExistence type="predicted"/>
<evidence type="ECO:0000256" key="2">
    <source>
        <dbReference type="ARBA" id="ARBA00023015"/>
    </source>
</evidence>
<dbReference type="SMART" id="SM00422">
    <property type="entry name" value="HTH_MERR"/>
    <property type="match status" value="1"/>
</dbReference>
<dbReference type="PRINTS" id="PR00040">
    <property type="entry name" value="HTHMERR"/>
</dbReference>
<evidence type="ECO:0000313" key="6">
    <source>
        <dbReference type="EMBL" id="GAA3928204.1"/>
    </source>
</evidence>
<dbReference type="PANTHER" id="PTHR30204:SF69">
    <property type="entry name" value="MERR-FAMILY TRANSCRIPTIONAL REGULATOR"/>
    <property type="match status" value="1"/>
</dbReference>
<keyword evidence="1" id="KW-0678">Repressor</keyword>
<comment type="caution">
    <text evidence="6">The sequence shown here is derived from an EMBL/GenBank/DDBJ whole genome shotgun (WGS) entry which is preliminary data.</text>
</comment>
<dbReference type="Proteomes" id="UP001501565">
    <property type="component" value="Unassembled WGS sequence"/>
</dbReference>
<keyword evidence="3" id="KW-0238">DNA-binding</keyword>
<dbReference type="InterPro" id="IPR000551">
    <property type="entry name" value="MerR-type_HTH_dom"/>
</dbReference>
<keyword evidence="7" id="KW-1185">Reference proteome</keyword>
<evidence type="ECO:0000259" key="5">
    <source>
        <dbReference type="PROSITE" id="PS50937"/>
    </source>
</evidence>
<dbReference type="Pfam" id="PF13411">
    <property type="entry name" value="MerR_1"/>
    <property type="match status" value="1"/>
</dbReference>
<organism evidence="6 7">
    <name type="scientific">Litoribacillus peritrichatus</name>
    <dbReference type="NCBI Taxonomy" id="718191"/>
    <lineage>
        <taxon>Bacteria</taxon>
        <taxon>Pseudomonadati</taxon>
        <taxon>Pseudomonadota</taxon>
        <taxon>Gammaproteobacteria</taxon>
        <taxon>Oceanospirillales</taxon>
        <taxon>Oceanospirillaceae</taxon>
        <taxon>Litoribacillus</taxon>
    </lineage>
</organism>
<evidence type="ECO:0000256" key="3">
    <source>
        <dbReference type="ARBA" id="ARBA00023125"/>
    </source>
</evidence>
<dbReference type="PROSITE" id="PS00552">
    <property type="entry name" value="HTH_MERR_1"/>
    <property type="match status" value="1"/>
</dbReference>